<gene>
    <name evidence="3" type="ORF">GCK32_019547</name>
</gene>
<evidence type="ECO:0000256" key="1">
    <source>
        <dbReference type="ARBA" id="ARBA00005298"/>
    </source>
</evidence>
<dbReference type="EMBL" id="WIXE01012552">
    <property type="protein sequence ID" value="KAK5975845.1"/>
    <property type="molecule type" value="Genomic_DNA"/>
</dbReference>
<evidence type="ECO:0000259" key="2">
    <source>
        <dbReference type="Pfam" id="PF00339"/>
    </source>
</evidence>
<organism evidence="3 4">
    <name type="scientific">Trichostrongylus colubriformis</name>
    <name type="common">Black scour worm</name>
    <dbReference type="NCBI Taxonomy" id="6319"/>
    <lineage>
        <taxon>Eukaryota</taxon>
        <taxon>Metazoa</taxon>
        <taxon>Ecdysozoa</taxon>
        <taxon>Nematoda</taxon>
        <taxon>Chromadorea</taxon>
        <taxon>Rhabditida</taxon>
        <taxon>Rhabditina</taxon>
        <taxon>Rhabditomorpha</taxon>
        <taxon>Strongyloidea</taxon>
        <taxon>Trichostrongylidae</taxon>
        <taxon>Trichostrongylus</taxon>
    </lineage>
</organism>
<keyword evidence="4" id="KW-1185">Reference proteome</keyword>
<dbReference type="InterPro" id="IPR014752">
    <property type="entry name" value="Arrestin-like_C"/>
</dbReference>
<dbReference type="AlphaFoldDB" id="A0AAN8FF27"/>
<comment type="similarity">
    <text evidence="1">Belongs to the arrestin family.</text>
</comment>
<feature type="non-terminal residue" evidence="3">
    <location>
        <position position="1"/>
    </location>
</feature>
<dbReference type="Pfam" id="PF00339">
    <property type="entry name" value="Arrestin_N"/>
    <property type="match status" value="1"/>
</dbReference>
<proteinExistence type="inferred from homology"/>
<name>A0AAN8FF27_TRICO</name>
<evidence type="ECO:0000313" key="4">
    <source>
        <dbReference type="Proteomes" id="UP001331761"/>
    </source>
</evidence>
<sequence length="98" mass="10975">KELFEIHLRIPDPVEVASSIVIFEGRCRSYFAGHDSIHTLISNRIPVPVQQFLLPTIKGTMVLAEGYHRLPMLLMLPANLPGSFDGKYGAIAYRIVVK</sequence>
<feature type="domain" description="Arrestin-like N-terminal" evidence="2">
    <location>
        <begin position="59"/>
        <end position="97"/>
    </location>
</feature>
<comment type="caution">
    <text evidence="3">The sequence shown here is derived from an EMBL/GenBank/DDBJ whole genome shotgun (WGS) entry which is preliminary data.</text>
</comment>
<dbReference type="InterPro" id="IPR011021">
    <property type="entry name" value="Arrestin-like_N"/>
</dbReference>
<feature type="non-terminal residue" evidence="3">
    <location>
        <position position="98"/>
    </location>
</feature>
<dbReference type="Proteomes" id="UP001331761">
    <property type="component" value="Unassembled WGS sequence"/>
</dbReference>
<accession>A0AAN8FF27</accession>
<evidence type="ECO:0000313" key="3">
    <source>
        <dbReference type="EMBL" id="KAK5975845.1"/>
    </source>
</evidence>
<reference evidence="3 4" key="1">
    <citation type="submission" date="2019-10" db="EMBL/GenBank/DDBJ databases">
        <title>Assembly and Annotation for the nematode Trichostrongylus colubriformis.</title>
        <authorList>
            <person name="Martin J."/>
        </authorList>
    </citation>
    <scope>NUCLEOTIDE SEQUENCE [LARGE SCALE GENOMIC DNA]</scope>
    <source>
        <strain evidence="3">G859</strain>
        <tissue evidence="3">Whole worm</tissue>
    </source>
</reference>
<dbReference type="Gene3D" id="2.60.40.640">
    <property type="match status" value="1"/>
</dbReference>
<protein>
    <recommendedName>
        <fullName evidence="2">Arrestin-like N-terminal domain-containing protein</fullName>
    </recommendedName>
</protein>